<dbReference type="SUPFAM" id="SSF48403">
    <property type="entry name" value="Ankyrin repeat"/>
    <property type="match status" value="1"/>
</dbReference>
<dbReference type="InterPro" id="IPR036770">
    <property type="entry name" value="Ankyrin_rpt-contain_sf"/>
</dbReference>
<dbReference type="RefSeq" id="XP_012943086.1">
    <property type="nucleotide sequence ID" value="XM_013087632.2"/>
</dbReference>
<evidence type="ECO:0000256" key="10">
    <source>
        <dbReference type="ARBA" id="ARBA00048679"/>
    </source>
</evidence>
<dbReference type="InterPro" id="IPR051420">
    <property type="entry name" value="Ser_Thr_Kinases_DiverseReg"/>
</dbReference>
<evidence type="ECO:0000256" key="7">
    <source>
        <dbReference type="ARBA" id="ARBA00022777"/>
    </source>
</evidence>
<name>A0ABM1A8X7_APLCA</name>
<dbReference type="GeneID" id="101854118"/>
<dbReference type="InterPro" id="IPR017441">
    <property type="entry name" value="Protein_kinase_ATP_BS"/>
</dbReference>
<evidence type="ECO:0000256" key="5">
    <source>
        <dbReference type="ARBA" id="ARBA00022737"/>
    </source>
</evidence>
<comment type="catalytic activity">
    <reaction evidence="9">
        <text>L-threonyl-[protein] + ATP = O-phospho-L-threonyl-[protein] + ADP + H(+)</text>
        <dbReference type="Rhea" id="RHEA:46608"/>
        <dbReference type="Rhea" id="RHEA-COMP:11060"/>
        <dbReference type="Rhea" id="RHEA-COMP:11605"/>
        <dbReference type="ChEBI" id="CHEBI:15378"/>
        <dbReference type="ChEBI" id="CHEBI:30013"/>
        <dbReference type="ChEBI" id="CHEBI:30616"/>
        <dbReference type="ChEBI" id="CHEBI:61977"/>
        <dbReference type="ChEBI" id="CHEBI:456216"/>
        <dbReference type="EC" id="2.7.11.1"/>
    </reaction>
</comment>
<organism evidence="14 15">
    <name type="scientific">Aplysia californica</name>
    <name type="common">California sea hare</name>
    <dbReference type="NCBI Taxonomy" id="6500"/>
    <lineage>
        <taxon>Eukaryota</taxon>
        <taxon>Metazoa</taxon>
        <taxon>Spiralia</taxon>
        <taxon>Lophotrochozoa</taxon>
        <taxon>Mollusca</taxon>
        <taxon>Gastropoda</taxon>
        <taxon>Heterobranchia</taxon>
        <taxon>Euthyneura</taxon>
        <taxon>Tectipleura</taxon>
        <taxon>Aplysiida</taxon>
        <taxon>Aplysioidea</taxon>
        <taxon>Aplysiidae</taxon>
        <taxon>Aplysia</taxon>
    </lineage>
</organism>
<dbReference type="SMART" id="SM00364">
    <property type="entry name" value="LRR_BAC"/>
    <property type="match status" value="7"/>
</dbReference>
<gene>
    <name evidence="15" type="primary">LOC101854118</name>
</gene>
<dbReference type="InterPro" id="IPR003591">
    <property type="entry name" value="Leu-rich_rpt_typical-subtyp"/>
</dbReference>
<dbReference type="Gene3D" id="3.30.200.20">
    <property type="entry name" value="Phosphorylase Kinase, domain 1"/>
    <property type="match status" value="1"/>
</dbReference>
<keyword evidence="8 11" id="KW-0067">ATP-binding</keyword>
<proteinExistence type="predicted"/>
<keyword evidence="14" id="KW-1185">Reference proteome</keyword>
<comment type="catalytic activity">
    <reaction evidence="10">
        <text>L-seryl-[protein] + ATP = O-phospho-L-seryl-[protein] + ADP + H(+)</text>
        <dbReference type="Rhea" id="RHEA:17989"/>
        <dbReference type="Rhea" id="RHEA-COMP:9863"/>
        <dbReference type="Rhea" id="RHEA-COMP:11604"/>
        <dbReference type="ChEBI" id="CHEBI:15378"/>
        <dbReference type="ChEBI" id="CHEBI:29999"/>
        <dbReference type="ChEBI" id="CHEBI:30616"/>
        <dbReference type="ChEBI" id="CHEBI:83421"/>
        <dbReference type="ChEBI" id="CHEBI:456216"/>
        <dbReference type="EC" id="2.7.11.1"/>
    </reaction>
</comment>
<evidence type="ECO:0000256" key="4">
    <source>
        <dbReference type="ARBA" id="ARBA00022679"/>
    </source>
</evidence>
<protein>
    <recommendedName>
        <fullName evidence="1">non-specific serine/threonine protein kinase</fullName>
        <ecNumber evidence="1">2.7.11.1</ecNumber>
    </recommendedName>
</protein>
<evidence type="ECO:0000256" key="1">
    <source>
        <dbReference type="ARBA" id="ARBA00012513"/>
    </source>
</evidence>
<dbReference type="PROSITE" id="PS50011">
    <property type="entry name" value="PROTEIN_KINASE_DOM"/>
    <property type="match status" value="1"/>
</dbReference>
<dbReference type="GO" id="GO:0016301">
    <property type="term" value="F:kinase activity"/>
    <property type="evidence" value="ECO:0007669"/>
    <property type="project" value="UniProtKB-KW"/>
</dbReference>
<evidence type="ECO:0000313" key="14">
    <source>
        <dbReference type="Proteomes" id="UP000694888"/>
    </source>
</evidence>
<dbReference type="InterPro" id="IPR027417">
    <property type="entry name" value="P-loop_NTPase"/>
</dbReference>
<dbReference type="Gene3D" id="3.80.10.10">
    <property type="entry name" value="Ribonuclease Inhibitor"/>
    <property type="match status" value="3"/>
</dbReference>
<dbReference type="InterPro" id="IPR001611">
    <property type="entry name" value="Leu-rich_rpt"/>
</dbReference>
<feature type="binding site" evidence="11">
    <location>
        <position position="1288"/>
    </location>
    <ligand>
        <name>ATP</name>
        <dbReference type="ChEBI" id="CHEBI:30616"/>
    </ligand>
</feature>
<dbReference type="PROSITE" id="PS00108">
    <property type="entry name" value="PROTEIN_KINASE_ST"/>
    <property type="match status" value="1"/>
</dbReference>
<accession>A0ABM1A8X7</accession>
<feature type="region of interest" description="Disordered" evidence="12">
    <location>
        <begin position="1951"/>
        <end position="2023"/>
    </location>
</feature>
<dbReference type="InterPro" id="IPR008271">
    <property type="entry name" value="Ser/Thr_kinase_AS"/>
</dbReference>
<feature type="domain" description="Protein kinase" evidence="13">
    <location>
        <begin position="1261"/>
        <end position="1575"/>
    </location>
</feature>
<evidence type="ECO:0000256" key="9">
    <source>
        <dbReference type="ARBA" id="ARBA00047899"/>
    </source>
</evidence>
<dbReference type="EC" id="2.7.11.1" evidence="1"/>
<feature type="compositionally biased region" description="Polar residues" evidence="12">
    <location>
        <begin position="2170"/>
        <end position="2182"/>
    </location>
</feature>
<feature type="region of interest" description="Disordered" evidence="12">
    <location>
        <begin position="2078"/>
        <end position="2100"/>
    </location>
</feature>
<dbReference type="SMART" id="SM00369">
    <property type="entry name" value="LRR_TYP"/>
    <property type="match status" value="4"/>
</dbReference>
<dbReference type="PROSITE" id="PS51450">
    <property type="entry name" value="LRR"/>
    <property type="match status" value="4"/>
</dbReference>
<dbReference type="InterPro" id="IPR011009">
    <property type="entry name" value="Kinase-like_dom_sf"/>
</dbReference>
<dbReference type="Gene3D" id="3.40.50.300">
    <property type="entry name" value="P-loop containing nucleotide triphosphate hydrolases"/>
    <property type="match status" value="1"/>
</dbReference>
<dbReference type="Pfam" id="PF00069">
    <property type="entry name" value="Pkinase"/>
    <property type="match status" value="1"/>
</dbReference>
<dbReference type="Gene3D" id="1.10.510.10">
    <property type="entry name" value="Transferase(Phosphotransferase) domain 1"/>
    <property type="match status" value="1"/>
</dbReference>
<dbReference type="InterPro" id="IPR000719">
    <property type="entry name" value="Prot_kinase_dom"/>
</dbReference>
<dbReference type="InterPro" id="IPR032675">
    <property type="entry name" value="LRR_dom_sf"/>
</dbReference>
<dbReference type="PROSITE" id="PS00107">
    <property type="entry name" value="PROTEIN_KINASE_ATP"/>
    <property type="match status" value="1"/>
</dbReference>
<feature type="region of interest" description="Disordered" evidence="12">
    <location>
        <begin position="2170"/>
        <end position="2195"/>
    </location>
</feature>
<evidence type="ECO:0000256" key="2">
    <source>
        <dbReference type="ARBA" id="ARBA00022527"/>
    </source>
</evidence>
<feature type="compositionally biased region" description="Polar residues" evidence="12">
    <location>
        <begin position="2083"/>
        <end position="2100"/>
    </location>
</feature>
<feature type="region of interest" description="Disordered" evidence="12">
    <location>
        <begin position="1895"/>
        <end position="1924"/>
    </location>
</feature>
<dbReference type="PANTHER" id="PTHR48005">
    <property type="entry name" value="LEUCINE RICH REPEAT KINASE 2"/>
    <property type="match status" value="1"/>
</dbReference>
<dbReference type="SUPFAM" id="SSF56112">
    <property type="entry name" value="Protein kinase-like (PK-like)"/>
    <property type="match status" value="1"/>
</dbReference>
<keyword evidence="6 11" id="KW-0547">Nucleotide-binding</keyword>
<feature type="region of interest" description="Disordered" evidence="12">
    <location>
        <begin position="2124"/>
        <end position="2153"/>
    </location>
</feature>
<keyword evidence="4" id="KW-0808">Transferase</keyword>
<keyword evidence="5" id="KW-0677">Repeat</keyword>
<dbReference type="SMART" id="SM00248">
    <property type="entry name" value="ANK"/>
    <property type="match status" value="4"/>
</dbReference>
<dbReference type="PANTHER" id="PTHR48005:SF13">
    <property type="entry name" value="SERINE_THREONINE-PROTEIN KINASE DDB_G0278509-RELATED"/>
    <property type="match status" value="1"/>
</dbReference>
<keyword evidence="7 15" id="KW-0418">Kinase</keyword>
<evidence type="ECO:0000256" key="3">
    <source>
        <dbReference type="ARBA" id="ARBA00022614"/>
    </source>
</evidence>
<evidence type="ECO:0000256" key="6">
    <source>
        <dbReference type="ARBA" id="ARBA00022741"/>
    </source>
</evidence>
<evidence type="ECO:0000259" key="13">
    <source>
        <dbReference type="PROSITE" id="PS50011"/>
    </source>
</evidence>
<dbReference type="Pfam" id="PF13855">
    <property type="entry name" value="LRR_8"/>
    <property type="match status" value="1"/>
</dbReference>
<keyword evidence="3" id="KW-0433">Leucine-rich repeat</keyword>
<evidence type="ECO:0000256" key="12">
    <source>
        <dbReference type="SAM" id="MobiDB-lite"/>
    </source>
</evidence>
<evidence type="ECO:0000256" key="8">
    <source>
        <dbReference type="ARBA" id="ARBA00022840"/>
    </source>
</evidence>
<evidence type="ECO:0000256" key="11">
    <source>
        <dbReference type="PROSITE-ProRule" id="PRU10141"/>
    </source>
</evidence>
<dbReference type="InterPro" id="IPR002110">
    <property type="entry name" value="Ankyrin_rpt"/>
</dbReference>
<dbReference type="Gene3D" id="1.25.40.20">
    <property type="entry name" value="Ankyrin repeat-containing domain"/>
    <property type="match status" value="1"/>
</dbReference>
<dbReference type="SUPFAM" id="SSF52058">
    <property type="entry name" value="L domain-like"/>
    <property type="match status" value="1"/>
</dbReference>
<keyword evidence="2" id="KW-0723">Serine/threonine-protein kinase</keyword>
<evidence type="ECO:0000313" key="15">
    <source>
        <dbReference type="RefSeq" id="XP_012943086.1"/>
    </source>
</evidence>
<dbReference type="Proteomes" id="UP000694888">
    <property type="component" value="Unplaced"/>
</dbReference>
<dbReference type="SMART" id="SM00220">
    <property type="entry name" value="S_TKc"/>
    <property type="match status" value="1"/>
</dbReference>
<sequence length="2241" mass="250565">MQNRLSSEKRMFLHCLDVQPLLSMAGNRAEQTREILLEAVRQTDEKALECLFTVFNNEDARCIKSILEQQPSILTQVCRLGFVRIVELIVHSQFLDLTRYGRESLQACCFLGHVDLTRLLLEHGVQPGQNVWEEDSEFYVANLNGHVEIVDMLYEKFPEYVMKENVRYCLMYAACQGGHLALVKKWISAITDVNSEVEFVASLSACENQYPLFTVCSGEHMEVALFLLTELNANFTEAVCRSFPDFTRRLILSNFVRTDERKNRKFEMSDLHLFCLLPSWFIVENSDGDGDSLGEDFSSNVTLTIDVSKNKLKEVPHDILWSLDNVVELNVSHNPLLTAIADPVGPVETIDLSRNSLTSINLSNCHLTFVSAYIFTLPNLEKLNLSHNYLESLVDRTQTGVEWKCGRLLSLDISHNSLGSLPAQFGACGSLKSLKASHNKLTEICSPWQCPMKHLDLCHNYLESFPPSADQFWSRTLNNLDLSHNHLKELAASIVRLSKLTRLDVSDNKIQDIPSPSNWKCPLIFLNMHNNNLGATKSQNQQSKVLSAKESSGLEFPGHHLASSLSELYLSQNNLRSLPMGVCSLSSLSVLDIGHNSALTELPYELGMLRKLLVMKTDGLKLKDKELQSLVDRLNDPNETDVHGYYVVNYLERQRRKCVNPNVLKMVVLGCKNQGGHCIVKQLVDSKPPKNNPESHTDLAVFEWTLEEGSFFWGSRRSVSVQVWELPALRTTATILPCFLTLNSLYLLIHDATVNEDNLKELSETISCIQACVVRPTIIILCIYSDAMDKSLRASIEQQISAQVKKDFHECELISMGSNEKPRPLQQKIQECVREMCDATVDKKTKLMTRLVPSTFLAAMKKGMSLMGEGICSMKQFLDGIGCQENDLEDFVDRNLKLQEFLLQSGAMLHYNNSQGDLCSMVIVNPGVLFRVLSQFLESLIGRLRQSQLPLTEVRKYLEDALPSAQKGYFETFIVLLEVFNIGIRIPGTAHEEIMLVPSLLPDCPPALHLASVGGGKRACRLYHMPSVPAALWSHVIIQLISAFERFSNVTWNLGSKKLSQCRITDKSKSFRMSYRRSGGSMKGLHIMNKNIQYWQTGIMVIHGQGFVVVEQIKCCAPTRGEELGILITVQTTAVDEGSDSSDQLSEDHHRRVTLERLAVIGIVKDEVEEVLELFHPKFRDPSGIEYNSYALCPRCCPVDPGRGSLDMTQLHFLIDECAQMVLSKNHMVCERGPISLEELVPELFFSELPSALKICHEDIEISQESLGRGMTGSVHKGKWKDKDVAIKVFYARSVVVVSDDSDNPLYPNMKDAFPNVALIRRDQDRAEAEQRKISNAFSEMRREVGILSKLKHSCIIAFIGVCVRPKLLVLMELAPLGSLRKELDKRRPASMLDSEGENAVDKMVFSKHLTYKIILQMASGLSYLHMKDIIYRDLKPDNVLVMSMDLNVPVNVKLSDYGISKFATVQGLTGLFGTVGYMAPEVAMKETYTNKIDIFSFSMVMIEVVMGIPPAANVKRTSAALLTVEESVPLHIKNCRIHCNFPYMEELMGACWALKADQRPRATEIMERMKRPQFLLLHDLVWMEAASVILEITCVYACETMGRWNIWICEAVQSSNKRYLSVYDMESSCFTVLRQEFRGPAIVAMVKVEQNIWVACKNSIMLEVIVRGPQSKFEMEGHFKLPSEPTGIHKIKSSKGHMNIVFVGLVDGNVHTICNFLKKSVTTIETVEVQKGISITSMCSVSDSVLAVACGKRVTVLDILIRPEDDKCNPPEFQVTRSVDLTPPPYSSLTIAHLVCDGRGRLWCSFKDSSVLFELNLEHLGVVGSYKLLWDPKDDKATLALATEKTRQASSVSDERGLLPKSRLWDTMEDNVFKEHDSSSVSECGGLTSRESEIVSTAGKSRSLPRDACVPSHDRENRNLSDGCQSNRCIKEEENEHYHEVYHLESDGPILIQGLDPSREGPPPIPPRTQLRRRSAIKQTPNNASLEVPASLNDDSKQRSRSVPGLLTVVRPPPLIPRKKNNKEQDCSITSLLVSKDTLLLGTESGSVCVLSLADNVCQLMPCPCALLRHRYKPEEAIQRGRSPSSVSNVEMSHSGTTSAPGVISSLVLAHDKVVSLHKMQAAPELRLRPPPRARSRLSGSENRSGSVFDEHTLDKALDEGLENGWAESSQNYDSLSQNVSGARARSGTGVSLSPSMSSWSSQLSVADANSPGRVADLAVWDNISSSNMDDIVSYAEGLE</sequence>
<reference evidence="15" key="1">
    <citation type="submission" date="2025-08" db="UniProtKB">
        <authorList>
            <consortium name="RefSeq"/>
        </authorList>
    </citation>
    <scope>IDENTIFICATION</scope>
</reference>